<sequence>MNAQEVTDMFAGKNRAERTAEEAWEHLSSAWSTAGDNAGRAGRRGRRLAARAGGRVSSATDEALTRASAAADALAGRRPARPWGLIVAVGVIGAAAGWALASAARAALERQAENEEIELAETAVVVTPTYDDH</sequence>
<organism evidence="2 3">
    <name type="scientific">Actinoplanes italicus</name>
    <dbReference type="NCBI Taxonomy" id="113567"/>
    <lineage>
        <taxon>Bacteria</taxon>
        <taxon>Bacillati</taxon>
        <taxon>Actinomycetota</taxon>
        <taxon>Actinomycetes</taxon>
        <taxon>Micromonosporales</taxon>
        <taxon>Micromonosporaceae</taxon>
        <taxon>Actinoplanes</taxon>
    </lineage>
</organism>
<keyword evidence="3" id="KW-1185">Reference proteome</keyword>
<dbReference type="AlphaFoldDB" id="A0A2T0KIR7"/>
<protein>
    <submittedName>
        <fullName evidence="2">Uncharacterized protein</fullName>
    </submittedName>
</protein>
<keyword evidence="1" id="KW-1133">Transmembrane helix</keyword>
<reference evidence="2 3" key="1">
    <citation type="submission" date="2018-03" db="EMBL/GenBank/DDBJ databases">
        <title>Genomic Encyclopedia of Archaeal and Bacterial Type Strains, Phase II (KMG-II): from individual species to whole genera.</title>
        <authorList>
            <person name="Goeker M."/>
        </authorList>
    </citation>
    <scope>NUCLEOTIDE SEQUENCE [LARGE SCALE GENOMIC DNA]</scope>
    <source>
        <strain evidence="2 3">DSM 43146</strain>
    </source>
</reference>
<proteinExistence type="predicted"/>
<keyword evidence="1" id="KW-0812">Transmembrane</keyword>
<name>A0A2T0KIR7_9ACTN</name>
<feature type="transmembrane region" description="Helical" evidence="1">
    <location>
        <begin position="83"/>
        <end position="101"/>
    </location>
</feature>
<evidence type="ECO:0000313" key="3">
    <source>
        <dbReference type="Proteomes" id="UP000239415"/>
    </source>
</evidence>
<keyword evidence="1" id="KW-0472">Membrane</keyword>
<dbReference type="Proteomes" id="UP000239415">
    <property type="component" value="Unassembled WGS sequence"/>
</dbReference>
<accession>A0A2T0KIR7</accession>
<gene>
    <name evidence="2" type="ORF">CLV67_103160</name>
</gene>
<dbReference type="EMBL" id="PVMZ01000003">
    <property type="protein sequence ID" value="PRX23413.1"/>
    <property type="molecule type" value="Genomic_DNA"/>
</dbReference>
<evidence type="ECO:0000313" key="2">
    <source>
        <dbReference type="EMBL" id="PRX23413.1"/>
    </source>
</evidence>
<evidence type="ECO:0000256" key="1">
    <source>
        <dbReference type="SAM" id="Phobius"/>
    </source>
</evidence>
<comment type="caution">
    <text evidence="2">The sequence shown here is derived from an EMBL/GenBank/DDBJ whole genome shotgun (WGS) entry which is preliminary data.</text>
</comment>